<sequence>SPYSQIDELISQGLVMSNHQPWGLLPSEGGAGVIFTKKNIVDTLKLKPIARLEYFIGQSNPADRRGMMALVRKATESFEHMGEVYCDMIHSRAHTEDYGFALGARSEAFVNGENPILINNLWGSLGRASSLALLGAFSHLHRSSDSASLMMFDNNGDRGLLKLSMLDYRQIGG</sequence>
<dbReference type="EMBL" id="JAUFQC010000019">
    <property type="protein sequence ID" value="MDN3611204.1"/>
    <property type="molecule type" value="Genomic_DNA"/>
</dbReference>
<accession>A0ABT8BXT5</accession>
<reference evidence="2" key="1">
    <citation type="journal article" date="2019" name="Int. J. Syst. Evol. Microbiol.">
        <title>The Global Catalogue of Microorganisms (GCM) 10K type strain sequencing project: providing services to taxonomists for standard genome sequencing and annotation.</title>
        <authorList>
            <consortium name="The Broad Institute Genomics Platform"/>
            <consortium name="The Broad Institute Genome Sequencing Center for Infectious Disease"/>
            <person name="Wu L."/>
            <person name="Ma J."/>
        </authorList>
    </citation>
    <scope>NUCLEOTIDE SEQUENCE [LARGE SCALE GENOMIC DNA]</scope>
    <source>
        <strain evidence="2">CECT 7398</strain>
    </source>
</reference>
<comment type="caution">
    <text evidence="1">The sequence shown here is derived from an EMBL/GenBank/DDBJ whole genome shotgun (WGS) entry which is preliminary data.</text>
</comment>
<organism evidence="1 2">
    <name type="scientific">Vibrio ostreicida</name>
    <dbReference type="NCBI Taxonomy" id="526588"/>
    <lineage>
        <taxon>Bacteria</taxon>
        <taxon>Pseudomonadati</taxon>
        <taxon>Pseudomonadota</taxon>
        <taxon>Gammaproteobacteria</taxon>
        <taxon>Vibrionales</taxon>
        <taxon>Vibrionaceae</taxon>
        <taxon>Vibrio</taxon>
    </lineage>
</organism>
<dbReference type="Proteomes" id="UP001238540">
    <property type="component" value="Unassembled WGS sequence"/>
</dbReference>
<proteinExistence type="predicted"/>
<feature type="non-terminal residue" evidence="1">
    <location>
        <position position="1"/>
    </location>
</feature>
<evidence type="ECO:0000313" key="2">
    <source>
        <dbReference type="Proteomes" id="UP001238540"/>
    </source>
</evidence>
<protein>
    <submittedName>
        <fullName evidence="1">Uncharacterized protein</fullName>
    </submittedName>
</protein>
<name>A0ABT8BXT5_9VIBR</name>
<gene>
    <name evidence="1" type="ORF">QWZ16_16350</name>
</gene>
<keyword evidence="2" id="KW-1185">Reference proteome</keyword>
<evidence type="ECO:0000313" key="1">
    <source>
        <dbReference type="EMBL" id="MDN3611204.1"/>
    </source>
</evidence>